<dbReference type="GO" id="GO:0046353">
    <property type="term" value="F:aminoglycoside 3-N-acetyltransferase activity"/>
    <property type="evidence" value="ECO:0007669"/>
    <property type="project" value="UniProtKB-EC"/>
</dbReference>
<accession>U2R338</accession>
<keyword evidence="3 4" id="KW-0012">Acyltransferase</keyword>
<protein>
    <recommendedName>
        <fullName evidence="4">Aminoglycoside N(3)-acetyltransferase</fullName>
        <ecNumber evidence="4">2.3.1.-</ecNumber>
    </recommendedName>
</protein>
<keyword evidence="2 4" id="KW-0808">Transferase</keyword>
<dbReference type="Pfam" id="PF02522">
    <property type="entry name" value="Antibiotic_NAT"/>
    <property type="match status" value="1"/>
</dbReference>
<name>U2R338_LEVBR</name>
<keyword evidence="4" id="KW-0046">Antibiotic resistance</keyword>
<dbReference type="GO" id="GO:0046677">
    <property type="term" value="P:response to antibiotic"/>
    <property type="evidence" value="ECO:0007669"/>
    <property type="project" value="UniProtKB-KW"/>
</dbReference>
<dbReference type="HOGENOM" id="CLU_060091_0_1_9"/>
<gene>
    <name evidence="5" type="ORF">HMPREF0495_00475</name>
</gene>
<evidence type="ECO:0000313" key="6">
    <source>
        <dbReference type="Proteomes" id="UP000016644"/>
    </source>
</evidence>
<dbReference type="InterPro" id="IPR028345">
    <property type="entry name" value="Antibiotic_NAT-like"/>
</dbReference>
<dbReference type="AlphaFoldDB" id="U2R338"/>
<dbReference type="InterPro" id="IPR003679">
    <property type="entry name" value="Amioglycoside_AcTrfase"/>
</dbReference>
<dbReference type="EC" id="2.3.1.-" evidence="4"/>
<dbReference type="PANTHER" id="PTHR11104:SF0">
    <property type="entry name" value="SPBETA PROPHAGE-DERIVED AMINOGLYCOSIDE N(3')-ACETYLTRANSFERASE-LIKE PROTEIN YOKD"/>
    <property type="match status" value="1"/>
</dbReference>
<comment type="similarity">
    <text evidence="1 4">Belongs to the antibiotic N-acetyltransferase family.</text>
</comment>
<evidence type="ECO:0000256" key="3">
    <source>
        <dbReference type="ARBA" id="ARBA00023315"/>
    </source>
</evidence>
<proteinExistence type="inferred from homology"/>
<organism evidence="5 6">
    <name type="scientific">Levilactobacillus brevis ATCC 14869 = DSM 20054</name>
    <dbReference type="NCBI Taxonomy" id="649758"/>
    <lineage>
        <taxon>Bacteria</taxon>
        <taxon>Bacillati</taxon>
        <taxon>Bacillota</taxon>
        <taxon>Bacilli</taxon>
        <taxon>Lactobacillales</taxon>
        <taxon>Lactobacillaceae</taxon>
        <taxon>Levilactobacillus</taxon>
    </lineage>
</organism>
<sequence length="282" mass="31619">MINLNGAEKMTNWQEREITRVTTAIDLYDLFDRLGLRATDSCLVHTSLSAFGYIPGGEQTLVTALKTTLSQGNIVMPAQSADYTDPREWLYPPVRQDLQAKVMAGMPAYDRTLTPCHFIGITPEYFRTLPDTQRSGHPTCSMTAWGRNAAQICATPTLDLPFGAQGPLQKLYDLNAKVVCLGTDFETATAIHLAESIIGRPVFEEQAPISVAGKPQWRSYQMVELEPYDDFNVMGAAFCQAHPEQVVQQPLGQHHQARAIGMRTLVDFAREYYREKDRREMS</sequence>
<dbReference type="PATRIC" id="fig|649758.3.peg.430"/>
<evidence type="ECO:0000256" key="1">
    <source>
        <dbReference type="ARBA" id="ARBA00006383"/>
    </source>
</evidence>
<comment type="caution">
    <text evidence="5">The sequence shown here is derived from an EMBL/GenBank/DDBJ whole genome shotgun (WGS) entry which is preliminary data.</text>
</comment>
<dbReference type="Proteomes" id="UP000016644">
    <property type="component" value="Unassembled WGS sequence"/>
</dbReference>
<evidence type="ECO:0000256" key="2">
    <source>
        <dbReference type="ARBA" id="ARBA00022679"/>
    </source>
</evidence>
<reference evidence="5 6" key="1">
    <citation type="submission" date="2013-06" db="EMBL/GenBank/DDBJ databases">
        <authorList>
            <person name="Weinstock G."/>
            <person name="Sodergren E."/>
            <person name="Lobos E.A."/>
            <person name="Fulton L."/>
            <person name="Fulton R."/>
            <person name="Courtney L."/>
            <person name="Fronick C."/>
            <person name="O'Laughlin M."/>
            <person name="Godfrey J."/>
            <person name="Wilson R.M."/>
            <person name="Miner T."/>
            <person name="Farmer C."/>
            <person name="Delehaunty K."/>
            <person name="Cordes M."/>
            <person name="Minx P."/>
            <person name="Tomlinson C."/>
            <person name="Chen J."/>
            <person name="Wollam A."/>
            <person name="Pepin K.H."/>
            <person name="Bhonagiri V."/>
            <person name="Zhang X."/>
            <person name="Warren W."/>
            <person name="Mitreva M."/>
            <person name="Mardis E.R."/>
            <person name="Wilson R.K."/>
        </authorList>
    </citation>
    <scope>NUCLEOTIDE SEQUENCE [LARGE SCALE GENOMIC DNA]</scope>
    <source>
        <strain evidence="5 6">ATCC 14869</strain>
    </source>
</reference>
<evidence type="ECO:0000313" key="5">
    <source>
        <dbReference type="EMBL" id="ERK45087.1"/>
    </source>
</evidence>
<dbReference type="EMBL" id="AWVK01000019">
    <property type="protein sequence ID" value="ERK45087.1"/>
    <property type="molecule type" value="Genomic_DNA"/>
</dbReference>
<dbReference type="PANTHER" id="PTHR11104">
    <property type="entry name" value="AMINOGLYCOSIDE N3-ACETYLTRANSFERASE"/>
    <property type="match status" value="1"/>
</dbReference>
<dbReference type="SUPFAM" id="SSF110710">
    <property type="entry name" value="TTHA0583/YokD-like"/>
    <property type="match status" value="1"/>
</dbReference>
<comment type="catalytic activity">
    <reaction evidence="4">
        <text>a 2-deoxystreptamine antibiotic + acetyl-CoA = an N(3)-acetyl-2-deoxystreptamine antibiotic + CoA + H(+)</text>
        <dbReference type="Rhea" id="RHEA:12665"/>
        <dbReference type="ChEBI" id="CHEBI:15378"/>
        <dbReference type="ChEBI" id="CHEBI:57287"/>
        <dbReference type="ChEBI" id="CHEBI:57288"/>
        <dbReference type="ChEBI" id="CHEBI:57921"/>
        <dbReference type="ChEBI" id="CHEBI:77452"/>
        <dbReference type="EC" id="2.3.1.81"/>
    </reaction>
</comment>
<evidence type="ECO:0000256" key="4">
    <source>
        <dbReference type="RuleBase" id="RU365031"/>
    </source>
</evidence>